<dbReference type="EMBL" id="PDUG01000006">
    <property type="protein sequence ID" value="PIC20054.1"/>
    <property type="molecule type" value="Genomic_DNA"/>
</dbReference>
<protein>
    <recommendedName>
        <fullName evidence="2">polynucleotide adenylyltransferase</fullName>
        <ecNumber evidence="2">2.7.7.19</ecNumber>
    </recommendedName>
</protein>
<dbReference type="Pfam" id="PF07984">
    <property type="entry name" value="NTP_transf_7"/>
    <property type="match status" value="1"/>
</dbReference>
<evidence type="ECO:0000256" key="3">
    <source>
        <dbReference type="ARBA" id="ARBA00022679"/>
    </source>
</evidence>
<comment type="caution">
    <text evidence="5">The sequence shown here is derived from an EMBL/GenBank/DDBJ whole genome shotgun (WGS) entry which is preliminary data.</text>
</comment>
<dbReference type="GO" id="GO:0003723">
    <property type="term" value="F:RNA binding"/>
    <property type="evidence" value="ECO:0007669"/>
    <property type="project" value="TreeGrafter"/>
</dbReference>
<keyword evidence="6" id="KW-1185">Reference proteome</keyword>
<dbReference type="InterPro" id="IPR012937">
    <property type="entry name" value="TET5"/>
</dbReference>
<dbReference type="EC" id="2.7.7.19" evidence="2"/>
<keyword evidence="3" id="KW-0808">Transferase</keyword>
<proteinExistence type="inferred from homology"/>
<dbReference type="GO" id="GO:1990817">
    <property type="term" value="F:poly(A) RNA polymerase activity"/>
    <property type="evidence" value="ECO:0007669"/>
    <property type="project" value="UniProtKB-EC"/>
</dbReference>
<name>A0A2G5SY53_9PELO</name>
<evidence type="ECO:0000313" key="5">
    <source>
        <dbReference type="EMBL" id="PIC20054.1"/>
    </source>
</evidence>
<evidence type="ECO:0000256" key="2">
    <source>
        <dbReference type="ARBA" id="ARBA00012388"/>
    </source>
</evidence>
<dbReference type="GO" id="GO:0048255">
    <property type="term" value="P:mRNA stabilization"/>
    <property type="evidence" value="ECO:0007669"/>
    <property type="project" value="TreeGrafter"/>
</dbReference>
<evidence type="ECO:0000313" key="6">
    <source>
        <dbReference type="Proteomes" id="UP000230233"/>
    </source>
</evidence>
<dbReference type="PANTHER" id="PTHR12974:SF36">
    <property type="entry name" value="POLYNUCLEOTIDE ADENYLYLTRANSFERASE"/>
    <property type="match status" value="1"/>
</dbReference>
<reference evidence="6" key="1">
    <citation type="submission" date="2017-10" db="EMBL/GenBank/DDBJ databases">
        <title>Rapid genome shrinkage in a self-fertile nematode reveals novel sperm competition proteins.</title>
        <authorList>
            <person name="Yin D."/>
            <person name="Schwarz E.M."/>
            <person name="Thomas C.G."/>
            <person name="Felde R.L."/>
            <person name="Korf I.F."/>
            <person name="Cutter A.D."/>
            <person name="Schartner C.M."/>
            <person name="Ralston E.J."/>
            <person name="Meyer B.J."/>
            <person name="Haag E.S."/>
        </authorList>
    </citation>
    <scope>NUCLEOTIDE SEQUENCE [LARGE SCALE GENOMIC DNA]</scope>
    <source>
        <strain evidence="6">JU1422</strain>
    </source>
</reference>
<organism evidence="5 6">
    <name type="scientific">Caenorhabditis nigoni</name>
    <dbReference type="NCBI Taxonomy" id="1611254"/>
    <lineage>
        <taxon>Eukaryota</taxon>
        <taxon>Metazoa</taxon>
        <taxon>Ecdysozoa</taxon>
        <taxon>Nematoda</taxon>
        <taxon>Chromadorea</taxon>
        <taxon>Rhabditida</taxon>
        <taxon>Rhabditina</taxon>
        <taxon>Rhabditomorpha</taxon>
        <taxon>Rhabditoidea</taxon>
        <taxon>Rhabditidae</taxon>
        <taxon>Peloderinae</taxon>
        <taxon>Caenorhabditis</taxon>
    </lineage>
</organism>
<dbReference type="AlphaFoldDB" id="A0A2G5SY53"/>
<dbReference type="OrthoDB" id="5874347at2759"/>
<dbReference type="Proteomes" id="UP000230233">
    <property type="component" value="Chromosome X"/>
</dbReference>
<sequence>MAKLFVFFQKNQRKVPATENAYLVGGGASYVLNPQCSYSDIDIAIPVSLSNTCMPVKTIFDSIRTSVLELIKELSHGVIDPESYLQKSILINQEVKTNFWSLFALRNEGGRHVELKFVLSIPREYIFFSDSIKIDLTNFAKNNRVPRKEKSEKENCVPLELGSNQKAGDAEPNGNVENREYLPSKISSYYKDLKKAISDVKSRSIDTVEPEKIRGGGFLKYAHLKTKGFVDAREGSDLEQLFEGMVSGFRQELKDSKQDVLSQYVRNHFEPHHFPKKFKFLEELKSLCSHLEKRGIKDAMKTRIERIHKEELRKMAIFRAANRHPIVLPLLDFEYCSNGAHPFFPYL</sequence>
<comment type="similarity">
    <text evidence="1">Belongs to the TENT family.</text>
</comment>
<comment type="catalytic activity">
    <reaction evidence="4">
        <text>RNA(n) + ATP = RNA(n)-3'-adenine ribonucleotide + diphosphate</text>
        <dbReference type="Rhea" id="RHEA:11332"/>
        <dbReference type="Rhea" id="RHEA-COMP:14527"/>
        <dbReference type="Rhea" id="RHEA-COMP:17347"/>
        <dbReference type="ChEBI" id="CHEBI:30616"/>
        <dbReference type="ChEBI" id="CHEBI:33019"/>
        <dbReference type="ChEBI" id="CHEBI:140395"/>
        <dbReference type="ChEBI" id="CHEBI:173115"/>
        <dbReference type="EC" id="2.7.7.19"/>
    </reaction>
    <physiologicalReaction direction="left-to-right" evidence="4">
        <dbReference type="Rhea" id="RHEA:11333"/>
    </physiologicalReaction>
</comment>
<evidence type="ECO:0000256" key="1">
    <source>
        <dbReference type="ARBA" id="ARBA00007631"/>
    </source>
</evidence>
<gene>
    <name evidence="5" type="primary">Cnig_chr_X.g25379</name>
    <name evidence="5" type="ORF">B9Z55_025379</name>
</gene>
<evidence type="ECO:0000256" key="4">
    <source>
        <dbReference type="ARBA" id="ARBA00047933"/>
    </source>
</evidence>
<dbReference type="SMART" id="SM01153">
    <property type="entry name" value="DUF1693"/>
    <property type="match status" value="1"/>
</dbReference>
<accession>A0A2G5SY53</accession>
<dbReference type="PANTHER" id="PTHR12974">
    <property type="entry name" value="PRION-LIKE- Q/N-RICH -DOMAIN-BEARING PROTEIN PROTEIN 44"/>
    <property type="match status" value="1"/>
</dbReference>